<gene>
    <name evidence="2" type="ORF">RJ640_011922</name>
</gene>
<dbReference type="Pfam" id="PF12937">
    <property type="entry name" value="F-box-like"/>
    <property type="match status" value="1"/>
</dbReference>
<evidence type="ECO:0000313" key="2">
    <source>
        <dbReference type="EMBL" id="KAK2985694.1"/>
    </source>
</evidence>
<dbReference type="PANTHER" id="PTHR31672:SF13">
    <property type="entry name" value="F-BOX PROTEIN CPR30-LIKE"/>
    <property type="match status" value="1"/>
</dbReference>
<dbReference type="PANTHER" id="PTHR31672">
    <property type="entry name" value="BNACNNG10540D PROTEIN"/>
    <property type="match status" value="1"/>
</dbReference>
<comment type="caution">
    <text evidence="2">The sequence shown here is derived from an EMBL/GenBank/DDBJ whole genome shotgun (WGS) entry which is preliminary data.</text>
</comment>
<dbReference type="InterPro" id="IPR001810">
    <property type="entry name" value="F-box_dom"/>
</dbReference>
<dbReference type="InterPro" id="IPR036047">
    <property type="entry name" value="F-box-like_dom_sf"/>
</dbReference>
<dbReference type="NCBIfam" id="TIGR01640">
    <property type="entry name" value="F_box_assoc_1"/>
    <property type="match status" value="1"/>
</dbReference>
<dbReference type="InterPro" id="IPR017451">
    <property type="entry name" value="F-box-assoc_interact_dom"/>
</dbReference>
<proteinExistence type="predicted"/>
<dbReference type="Proteomes" id="UP001187471">
    <property type="component" value="Unassembled WGS sequence"/>
</dbReference>
<reference evidence="2" key="1">
    <citation type="submission" date="2022-12" db="EMBL/GenBank/DDBJ databases">
        <title>Draft genome assemblies for two species of Escallonia (Escalloniales).</title>
        <authorList>
            <person name="Chanderbali A."/>
            <person name="Dervinis C."/>
            <person name="Anghel I."/>
            <person name="Soltis D."/>
            <person name="Soltis P."/>
            <person name="Zapata F."/>
        </authorList>
    </citation>
    <scope>NUCLEOTIDE SEQUENCE</scope>
    <source>
        <strain evidence="2">UCBG92.1500</strain>
        <tissue evidence="2">Leaf</tissue>
    </source>
</reference>
<protein>
    <recommendedName>
        <fullName evidence="1">F-box domain-containing protein</fullName>
    </recommendedName>
</protein>
<feature type="domain" description="F-box" evidence="1">
    <location>
        <begin position="1"/>
        <end position="47"/>
    </location>
</feature>
<accession>A0AA88UI00</accession>
<dbReference type="InterPro" id="IPR050796">
    <property type="entry name" value="SCF_F-box_component"/>
</dbReference>
<dbReference type="SMART" id="SM00256">
    <property type="entry name" value="FBOX"/>
    <property type="match status" value="1"/>
</dbReference>
<evidence type="ECO:0000259" key="1">
    <source>
        <dbReference type="PROSITE" id="PS50181"/>
    </source>
</evidence>
<sequence>MDKLPCHLVLDILSRLPITSLIQFRFVCRAWHMLSHDAQLVNLYMSRTVANNICLLFHCEYDYPVRNQIYFVEFSHQNEGARVRKFSPPFCASMPKFNVVGSCNGLLCIADSLHSDAVYIYNPFTSNYKQLPTSKHSEQEETILGFGFHSMINEYKVVKMVYQKNAFNRRRPRFGFTPLLYSQSEIQVFTLGSKTWRSIGKIPYALEHRSSSEAPLVNGRLHWLTQPVSFDGRKIISFDLADEKFQEVSIADCVGSRHRNYSLAVLGRSLALVVYCSNKDSEIWVMKEYIEKGPWLKEFKIGAYSPIFQNPHSERSFGLRPGRVICLLKDGEVLIEYEGRTLVSYNPKSRNFKNLVFWRMPTLFRTIPHTGSLNWIETPIEG</sequence>
<dbReference type="PROSITE" id="PS50181">
    <property type="entry name" value="FBOX"/>
    <property type="match status" value="1"/>
</dbReference>
<dbReference type="Pfam" id="PF08268">
    <property type="entry name" value="FBA_3"/>
    <property type="match status" value="1"/>
</dbReference>
<evidence type="ECO:0000313" key="3">
    <source>
        <dbReference type="Proteomes" id="UP001187471"/>
    </source>
</evidence>
<dbReference type="InterPro" id="IPR013187">
    <property type="entry name" value="F-box-assoc_dom_typ3"/>
</dbReference>
<dbReference type="SUPFAM" id="SSF81383">
    <property type="entry name" value="F-box domain"/>
    <property type="match status" value="1"/>
</dbReference>
<dbReference type="AlphaFoldDB" id="A0AA88UI00"/>
<dbReference type="EMBL" id="JAVXUO010001132">
    <property type="protein sequence ID" value="KAK2985694.1"/>
    <property type="molecule type" value="Genomic_DNA"/>
</dbReference>
<keyword evidence="3" id="KW-1185">Reference proteome</keyword>
<organism evidence="2 3">
    <name type="scientific">Escallonia rubra</name>
    <dbReference type="NCBI Taxonomy" id="112253"/>
    <lineage>
        <taxon>Eukaryota</taxon>
        <taxon>Viridiplantae</taxon>
        <taxon>Streptophyta</taxon>
        <taxon>Embryophyta</taxon>
        <taxon>Tracheophyta</taxon>
        <taxon>Spermatophyta</taxon>
        <taxon>Magnoliopsida</taxon>
        <taxon>eudicotyledons</taxon>
        <taxon>Gunneridae</taxon>
        <taxon>Pentapetalae</taxon>
        <taxon>asterids</taxon>
        <taxon>campanulids</taxon>
        <taxon>Escalloniales</taxon>
        <taxon>Escalloniaceae</taxon>
        <taxon>Escallonia</taxon>
    </lineage>
</organism>
<name>A0AA88UI00_9ASTE</name>
<dbReference type="Gene3D" id="1.20.1280.50">
    <property type="match status" value="1"/>
</dbReference>